<dbReference type="InterPro" id="IPR035979">
    <property type="entry name" value="RBD_domain_sf"/>
</dbReference>
<gene>
    <name evidence="5" type="ORF">MVES_002090</name>
</gene>
<dbReference type="PANTHER" id="PTHR48025">
    <property type="entry name" value="OS02G0815200 PROTEIN"/>
    <property type="match status" value="1"/>
</dbReference>
<feature type="domain" description="RRM" evidence="4">
    <location>
        <begin position="101"/>
        <end position="178"/>
    </location>
</feature>
<dbReference type="SMART" id="SM00360">
    <property type="entry name" value="RRM"/>
    <property type="match status" value="3"/>
</dbReference>
<keyword evidence="6" id="KW-1185">Reference proteome</keyword>
<evidence type="ECO:0000313" key="6">
    <source>
        <dbReference type="Proteomes" id="UP000232875"/>
    </source>
</evidence>
<dbReference type="InterPro" id="IPR050502">
    <property type="entry name" value="Euk_RNA-bind_prot"/>
</dbReference>
<dbReference type="Pfam" id="PF00076">
    <property type="entry name" value="RRM_1"/>
    <property type="match status" value="1"/>
</dbReference>
<feature type="region of interest" description="Disordered" evidence="3">
    <location>
        <begin position="74"/>
        <end position="96"/>
    </location>
</feature>
<sequence length="270" mass="30231">MTKRKPRFRVVVEPLNSFVTPEDITQLFQPLDIRSVTMTQRETRNSATVALNNARDVDMACLRDATFFGGHKLTDHPYQHASPSPPKSDADSEQEDAPELKNLYVLNLPLHVTTVQLEQLFEEFGPVQHCVILSMLDGEARRRGFVDMDTAQHAHQALSCLQGKVWFGYPLEISYARVQRSTGPFAEQNTSRTIFIKGLLPAATIDADDVKVLVSPYATVERVEYPPMPSDTATFQVTVTLRSPEDARAVYTALHNTNLHGQQLEVVPSL</sequence>
<dbReference type="PROSITE" id="PS50102">
    <property type="entry name" value="RRM"/>
    <property type="match status" value="2"/>
</dbReference>
<dbReference type="InterPro" id="IPR000504">
    <property type="entry name" value="RRM_dom"/>
</dbReference>
<proteinExistence type="predicted"/>
<organism evidence="5 6">
    <name type="scientific">Malassezia vespertilionis</name>
    <dbReference type="NCBI Taxonomy" id="2020962"/>
    <lineage>
        <taxon>Eukaryota</taxon>
        <taxon>Fungi</taxon>
        <taxon>Dikarya</taxon>
        <taxon>Basidiomycota</taxon>
        <taxon>Ustilaginomycotina</taxon>
        <taxon>Malasseziomycetes</taxon>
        <taxon>Malasseziales</taxon>
        <taxon>Malasseziaceae</taxon>
        <taxon>Malassezia</taxon>
    </lineage>
</organism>
<name>A0A2N1JBV3_9BASI</name>
<evidence type="ECO:0000313" key="5">
    <source>
        <dbReference type="EMBL" id="PKI84016.1"/>
    </source>
</evidence>
<keyword evidence="1 2" id="KW-0694">RNA-binding</keyword>
<evidence type="ECO:0000259" key="4">
    <source>
        <dbReference type="PROSITE" id="PS50102"/>
    </source>
</evidence>
<dbReference type="OrthoDB" id="6159137at2759"/>
<dbReference type="SUPFAM" id="SSF54928">
    <property type="entry name" value="RNA-binding domain, RBD"/>
    <property type="match status" value="2"/>
</dbReference>
<accession>A0A2N1JBV3</accession>
<dbReference type="EMBL" id="KZ454990">
    <property type="protein sequence ID" value="PKI84016.1"/>
    <property type="molecule type" value="Genomic_DNA"/>
</dbReference>
<dbReference type="CDD" id="cd00590">
    <property type="entry name" value="RRM_SF"/>
    <property type="match status" value="1"/>
</dbReference>
<evidence type="ECO:0000256" key="3">
    <source>
        <dbReference type="SAM" id="MobiDB-lite"/>
    </source>
</evidence>
<dbReference type="InterPro" id="IPR012677">
    <property type="entry name" value="Nucleotide-bd_a/b_plait_sf"/>
</dbReference>
<dbReference type="Gene3D" id="3.30.70.330">
    <property type="match status" value="2"/>
</dbReference>
<reference evidence="5 6" key="1">
    <citation type="submission" date="2017-10" db="EMBL/GenBank/DDBJ databases">
        <title>A novel species of cold-tolerant Malassezia isolated from bats.</title>
        <authorList>
            <person name="Lorch J.M."/>
            <person name="Palmer J.M."/>
            <person name="Vanderwolf K.J."/>
            <person name="Schmidt K.Z."/>
            <person name="Verant M.L."/>
            <person name="Weller T.J."/>
            <person name="Blehert D.S."/>
        </authorList>
    </citation>
    <scope>NUCLEOTIDE SEQUENCE [LARGE SCALE GENOMIC DNA]</scope>
    <source>
        <strain evidence="5 6">NWHC:44797-103</strain>
    </source>
</reference>
<dbReference type="AlphaFoldDB" id="A0A2N1JBV3"/>
<dbReference type="Proteomes" id="UP000232875">
    <property type="component" value="Unassembled WGS sequence"/>
</dbReference>
<dbReference type="GO" id="GO:0003729">
    <property type="term" value="F:mRNA binding"/>
    <property type="evidence" value="ECO:0007669"/>
    <property type="project" value="TreeGrafter"/>
</dbReference>
<dbReference type="PANTHER" id="PTHR48025:SF1">
    <property type="entry name" value="RRM DOMAIN-CONTAINING PROTEIN"/>
    <property type="match status" value="1"/>
</dbReference>
<evidence type="ECO:0000256" key="2">
    <source>
        <dbReference type="PROSITE-ProRule" id="PRU00176"/>
    </source>
</evidence>
<dbReference type="STRING" id="2020962.A0A2N1JBV3"/>
<protein>
    <recommendedName>
        <fullName evidence="4">RRM domain-containing protein</fullName>
    </recommendedName>
</protein>
<dbReference type="Pfam" id="PF13893">
    <property type="entry name" value="RRM_5"/>
    <property type="match status" value="1"/>
</dbReference>
<dbReference type="GO" id="GO:0005634">
    <property type="term" value="C:nucleus"/>
    <property type="evidence" value="ECO:0007669"/>
    <property type="project" value="TreeGrafter"/>
</dbReference>
<evidence type="ECO:0000256" key="1">
    <source>
        <dbReference type="ARBA" id="ARBA00022884"/>
    </source>
</evidence>
<feature type="domain" description="RRM" evidence="4">
    <location>
        <begin position="192"/>
        <end position="270"/>
    </location>
</feature>